<evidence type="ECO:0000313" key="5">
    <source>
        <dbReference type="Proteomes" id="UP000051952"/>
    </source>
</evidence>
<reference evidence="5" key="1">
    <citation type="submission" date="2015-09" db="EMBL/GenBank/DDBJ databases">
        <authorList>
            <consortium name="Pathogen Informatics"/>
        </authorList>
    </citation>
    <scope>NUCLEOTIDE SEQUENCE [LARGE SCALE GENOMIC DNA]</scope>
    <source>
        <strain evidence="5">Lake Konstanz</strain>
    </source>
</reference>
<dbReference type="Proteomes" id="UP000051952">
    <property type="component" value="Unassembled WGS sequence"/>
</dbReference>
<feature type="region of interest" description="Disordered" evidence="1">
    <location>
        <begin position="39"/>
        <end position="77"/>
    </location>
</feature>
<name>A0A0S4J2Z3_BODSA</name>
<evidence type="ECO:0000256" key="1">
    <source>
        <dbReference type="SAM" id="MobiDB-lite"/>
    </source>
</evidence>
<feature type="domain" description="LicD/FKTN/FKRP nucleotidyltransferase" evidence="3">
    <location>
        <begin position="180"/>
        <end position="220"/>
    </location>
</feature>
<feature type="signal peptide" evidence="2">
    <location>
        <begin position="1"/>
        <end position="24"/>
    </location>
</feature>
<evidence type="ECO:0000256" key="2">
    <source>
        <dbReference type="SAM" id="SignalP"/>
    </source>
</evidence>
<evidence type="ECO:0000259" key="3">
    <source>
        <dbReference type="Pfam" id="PF04991"/>
    </source>
</evidence>
<proteinExistence type="predicted"/>
<sequence>MRRDVGILLLVCVAFLSVSPFVVSKNSRMLWLRTTEQRKVLKPQSTPKPDESRKPLLVASRSSNDSSSTNMSSASVLYRPPQEHSTVHYNYSVEVMPDEFLEHLQHMVRKISKKWKGAGWQRYEKEDISKCDNETPECMLFRTVTGPADGPAIHKRAYMKCCVEHRLLREVAVWTLNKLNKANITYFLSTGTALGAIRHKGVIIPWDTDIDIAVFPKDKPKIEALFTDNGEHFFHKDTLGKPMYWVHHSKNGKPVGGPHVEIFFDPVYTNYPKQLLPLEHCNMYEHSVMCPNRKMFEVWFPSGWGVYGGGHYHGPNRCTVYRNGNRHEQTKC</sequence>
<keyword evidence="5" id="KW-1185">Reference proteome</keyword>
<evidence type="ECO:0000313" key="4">
    <source>
        <dbReference type="EMBL" id="CUG62795.1"/>
    </source>
</evidence>
<dbReference type="InterPro" id="IPR007074">
    <property type="entry name" value="LicD/FKTN/FKRP_NTP_transf"/>
</dbReference>
<accession>A0A0S4J2Z3</accession>
<feature type="compositionally biased region" description="Low complexity" evidence="1">
    <location>
        <begin position="60"/>
        <end position="75"/>
    </location>
</feature>
<dbReference type="AlphaFoldDB" id="A0A0S4J2Z3"/>
<dbReference type="OrthoDB" id="444255at2759"/>
<gene>
    <name evidence="4" type="ORF">BSAL_82180</name>
</gene>
<keyword evidence="2" id="KW-0732">Signal</keyword>
<dbReference type="EMBL" id="CYKH01000904">
    <property type="protein sequence ID" value="CUG62795.1"/>
    <property type="molecule type" value="Genomic_DNA"/>
</dbReference>
<dbReference type="InterPro" id="IPR052613">
    <property type="entry name" value="LicD_transferase"/>
</dbReference>
<dbReference type="Pfam" id="PF04991">
    <property type="entry name" value="LicD"/>
    <property type="match status" value="1"/>
</dbReference>
<dbReference type="PANTHER" id="PTHR13627:SF31">
    <property type="entry name" value="RIBITOL 5-PHOSPHATE TRANSFERASE FKRP"/>
    <property type="match status" value="1"/>
</dbReference>
<organism evidence="4 5">
    <name type="scientific">Bodo saltans</name>
    <name type="common">Flagellated protozoan</name>
    <dbReference type="NCBI Taxonomy" id="75058"/>
    <lineage>
        <taxon>Eukaryota</taxon>
        <taxon>Discoba</taxon>
        <taxon>Euglenozoa</taxon>
        <taxon>Kinetoplastea</taxon>
        <taxon>Metakinetoplastina</taxon>
        <taxon>Eubodonida</taxon>
        <taxon>Bodonidae</taxon>
        <taxon>Bodo</taxon>
    </lineage>
</organism>
<dbReference type="GO" id="GO:0009100">
    <property type="term" value="P:glycoprotein metabolic process"/>
    <property type="evidence" value="ECO:0007669"/>
    <property type="project" value="UniProtKB-ARBA"/>
</dbReference>
<dbReference type="OMA" id="NGEHYFR"/>
<dbReference type="VEuPathDB" id="TriTrypDB:BSAL_82180"/>
<protein>
    <submittedName>
        <fullName evidence="4">Membrane-associated protein, putative</fullName>
    </submittedName>
</protein>
<dbReference type="PANTHER" id="PTHR13627">
    <property type="entry name" value="FUKUTIN RELATED PROTEIN"/>
    <property type="match status" value="1"/>
</dbReference>
<feature type="chain" id="PRO_5006621822" evidence="2">
    <location>
        <begin position="25"/>
        <end position="332"/>
    </location>
</feature>